<dbReference type="SUPFAM" id="SSF55811">
    <property type="entry name" value="Nudix"/>
    <property type="match status" value="1"/>
</dbReference>
<accession>A0ABP8S5L1</accession>
<sequence>MKTDARSAWRDSQGRRLVDYPRPSLAVDVALMTVTPDTGRLAALLLRRDEPLDGSRWALPGTFVHERERLAQAVLRLLHDKCDISGLAPRQLHVFDDPDRDPRGWVISVAHADTVPYDRISRQVEERLDLHLAPVAPPDGHRPPLPEGQATLPADHEEILARAVDDLRARYREAADPDRLLNEHFTIRQLQQIHDAVGGRVSHKDAFRRFVDDKIEGTEHVHRSGPGRPAQLYRRRATDVVVPAAARAAETAYSADDLLAAVAEYARSVERVTIQGYASWARSTGRPSEALIRRRLSAELGGWSGIVRAATSAADTRRRR</sequence>
<dbReference type="EMBL" id="BAABGU010000002">
    <property type="protein sequence ID" value="GAA4562715.1"/>
    <property type="molecule type" value="Genomic_DNA"/>
</dbReference>
<organism evidence="2 3">
    <name type="scientific">Micromonospora coerulea</name>
    <dbReference type="NCBI Taxonomy" id="47856"/>
    <lineage>
        <taxon>Bacteria</taxon>
        <taxon>Bacillati</taxon>
        <taxon>Actinomycetota</taxon>
        <taxon>Actinomycetes</taxon>
        <taxon>Micromonosporales</taxon>
        <taxon>Micromonosporaceae</taxon>
        <taxon>Micromonospora</taxon>
    </lineage>
</organism>
<feature type="domain" description="NrtR DNA-binding winged helix" evidence="1">
    <location>
        <begin position="180"/>
        <end position="234"/>
    </location>
</feature>
<keyword evidence="3" id="KW-1185">Reference proteome</keyword>
<dbReference type="PANTHER" id="PTHR43736">
    <property type="entry name" value="ADP-RIBOSE PYROPHOSPHATASE"/>
    <property type="match status" value="1"/>
</dbReference>
<comment type="caution">
    <text evidence="2">The sequence shown here is derived from an EMBL/GenBank/DDBJ whole genome shotgun (WGS) entry which is preliminary data.</text>
</comment>
<dbReference type="PANTHER" id="PTHR43736:SF4">
    <property type="entry name" value="SLR1690 PROTEIN"/>
    <property type="match status" value="1"/>
</dbReference>
<gene>
    <name evidence="2" type="ORF">GCM10023176_05040</name>
</gene>
<proteinExistence type="predicted"/>
<dbReference type="InterPro" id="IPR036390">
    <property type="entry name" value="WH_DNA-bd_sf"/>
</dbReference>
<dbReference type="Proteomes" id="UP001500307">
    <property type="component" value="Unassembled WGS sequence"/>
</dbReference>
<dbReference type="Pfam" id="PF21906">
    <property type="entry name" value="WHD_NrtR"/>
    <property type="match status" value="1"/>
</dbReference>
<evidence type="ECO:0000313" key="3">
    <source>
        <dbReference type="Proteomes" id="UP001500307"/>
    </source>
</evidence>
<protein>
    <recommendedName>
        <fullName evidence="1">NrtR DNA-binding winged helix domain-containing protein</fullName>
    </recommendedName>
</protein>
<dbReference type="Gene3D" id="3.90.79.10">
    <property type="entry name" value="Nucleoside Triphosphate Pyrophosphohydrolase"/>
    <property type="match status" value="1"/>
</dbReference>
<name>A0ABP8S5L1_9ACTN</name>
<dbReference type="SUPFAM" id="SSF46785">
    <property type="entry name" value="Winged helix' DNA-binding domain"/>
    <property type="match status" value="1"/>
</dbReference>
<dbReference type="Gene3D" id="1.10.10.10">
    <property type="entry name" value="Winged helix-like DNA-binding domain superfamily/Winged helix DNA-binding domain"/>
    <property type="match status" value="1"/>
</dbReference>
<reference evidence="3" key="1">
    <citation type="journal article" date="2019" name="Int. J. Syst. Evol. Microbiol.">
        <title>The Global Catalogue of Microorganisms (GCM) 10K type strain sequencing project: providing services to taxonomists for standard genome sequencing and annotation.</title>
        <authorList>
            <consortium name="The Broad Institute Genomics Platform"/>
            <consortium name="The Broad Institute Genome Sequencing Center for Infectious Disease"/>
            <person name="Wu L."/>
            <person name="Ma J."/>
        </authorList>
    </citation>
    <scope>NUCLEOTIDE SEQUENCE [LARGE SCALE GENOMIC DNA]</scope>
    <source>
        <strain evidence="3">JCM 3175</strain>
    </source>
</reference>
<evidence type="ECO:0000313" key="2">
    <source>
        <dbReference type="EMBL" id="GAA4562715.1"/>
    </source>
</evidence>
<dbReference type="InterPro" id="IPR036388">
    <property type="entry name" value="WH-like_DNA-bd_sf"/>
</dbReference>
<dbReference type="CDD" id="cd18873">
    <property type="entry name" value="NUDIX_NadM_like"/>
    <property type="match status" value="1"/>
</dbReference>
<dbReference type="InterPro" id="IPR015797">
    <property type="entry name" value="NUDIX_hydrolase-like_dom_sf"/>
</dbReference>
<dbReference type="RefSeq" id="WP_346116044.1">
    <property type="nucleotide sequence ID" value="NZ_BAABGU010000002.1"/>
</dbReference>
<dbReference type="InterPro" id="IPR054105">
    <property type="entry name" value="WHD_NrtR"/>
</dbReference>
<evidence type="ECO:0000259" key="1">
    <source>
        <dbReference type="Pfam" id="PF21906"/>
    </source>
</evidence>